<evidence type="ECO:0000259" key="9">
    <source>
        <dbReference type="Pfam" id="PF18332"/>
    </source>
</evidence>
<sequence>MGIPKFYRWLSERYPLLNQKLTVTEGPPEIDNMYLDMNGIIHNCTHANRKDIGNVTEEDMMLKVFDYLEKLVQIVRPQKLLFMAIDGVAPRAKMNQQRSRRFKSAMERLKNEEEQRRKGEAVPEDPFDSNCITPGTEFMARLGKHLRFFIRRKMSEDPLWQKPTVVFSGHEVPGEGEHKIMEYIRWEKRQPTYQPNQRHCMYGLDADLVMLSLVSHEPHFCLLREVVSYTGNNRGQPAREVLENPCAENFILFQIGLLREYFELEFGNIRLPFKLDLERVVDDYVLLCMLVGNDFLPALPTLDIAEGALNTLMELYKELLPTLGGYLTFAGDLDRRRLEAFLDRIGQLELQTLEERAKDAEYFESKRAKRAARAGGQRTQLDEIDAGMQSLAVSQLNGALEPEAAAGPGPGAQGPTMMSREARQMMMAGLGEQGLQMWKDRYYDEKLHAYRPEDRRFVIEHYVAGLHWVLEYYYRGVASWDWYYPYHYAPMASDLVNLDAVQVSFAQGSPFRPFEQLLAVLPAASSKLLPSPFRVLMTDPESPIIDFYPTSFQVDMEGKRADWEGVVLVPFVDEVRLLEASRSVKPAMLSVEELARNAAGQIQVFKFSRNTSEAAYCISTMPKHFRDLKVCHSRCQERPPPPPLPAGGKGFMPALVPGTRVGLETPLGMPTLKSLQVRPSLRNVGVNVLGTPSRKESLVLGLLDLREALNGAVLSAEQVATSGMLGSRVYVNWPYLQEARVVRVSDRSSQVSYDNKGAAKVQCWQMQETQCWDKDAAHLSSTFLTRCGMDVGKVDLVVGVKVCLGYIRHGDGTIEKTYSKHEVQVPLQAVIRQRPQQYGQGSSVVDDVPSYPTLYEGMQVVFLGKHHYGCMATVLPDLGKGFSKHGKTPSKSGAAATNGHYRVLVQPATNQAGAEALRSAKRVVDRFAVKYYTSGDVSGKAGITPRLLGRITGNMWARDGDDRYDLGLAIKTSSKDVCVPGFSQPTQDGNGWSYSAAVINILQEYRRNFPWLWATLLKSEGESAGDLRLDQMLPGLPPADRKEKVREVIDWIKSTALAKRPLVKVGTQVLSDEGVKALQAIVTPSPARPPPPAEYENVPPLLLLPPYTPGADQVKLVVQGGSFYLGDRVVCVSGKGTPPYGFRGTVIGVYEEACEVLFDEEFGGGSNLNGRVNGKCGAYVPLDLLLCVNKPAEMHLATHQFPRHNVGKQAASAAAMGGSDKAAEDRVGQGATALKQATDAAARAVQRAIQQPAGCGVGASPCVPASVAVPVPAPPPIPSSTLLGAAMRHTNTVNKPGAQHQPQDEAPTRSEGGKVLLQMLTSGSQSRCQTATSEGQIDAAACAAGASVAATSPVPAGWLAQLQMLVPHARVGSAAAVLNGVQQPGQPLLSVSQDTPSDKATEKQQMQPQLMPMPYVQMQGGVIPMSQPSAVFQPRAPYITGSSLPQQQPTFFPPHVPNMMVGGLMPGAGPFSTGGMMPHPAGLMGGMIGGGHYLPYAVPPQQQASLQQLGPAQSPYPPEQRQKPAVQIPCNGGGGGAHGPSSQGRGKSRSDAANPAEGAAAPAQLQIKGAASGGANGTGAWPAPKSHPIDVESMQGIDDAEDAALGSTRGLIEGRPGAAGSAHGRSARLPDASGRGFRGRGRPVLAPGLPEPGAPGSQGAVPSIQASIGPVQLPSARHSLDCAQAGQALLRSLHASAAKDTCNSGIAAPAVTPPTSISGEALLRKLQERPASGDADTVTKVQSVDSGAELLRALRRS</sequence>
<feature type="domain" description="Xrn1 helical" evidence="7">
    <location>
        <begin position="275"/>
        <end position="623"/>
    </location>
</feature>
<feature type="region of interest" description="Disordered" evidence="5">
    <location>
        <begin position="1504"/>
        <end position="1590"/>
    </location>
</feature>
<dbReference type="InterPro" id="IPR041412">
    <property type="entry name" value="Xrn1_helical"/>
</dbReference>
<reference evidence="11" key="1">
    <citation type="journal article" date="2021" name="Proc. Natl. Acad. Sci. U.S.A.">
        <title>Three genomes in the algal genus Volvox reveal the fate of a haploid sex-determining region after a transition to homothallism.</title>
        <authorList>
            <person name="Yamamoto K."/>
            <person name="Hamaji T."/>
            <person name="Kawai-Toyooka H."/>
            <person name="Matsuzaki R."/>
            <person name="Takahashi F."/>
            <person name="Nishimura Y."/>
            <person name="Kawachi M."/>
            <person name="Noguchi H."/>
            <person name="Minakuchi Y."/>
            <person name="Umen J.G."/>
            <person name="Toyoda A."/>
            <person name="Nozaki H."/>
        </authorList>
    </citation>
    <scope>NUCLEOTIDE SEQUENCE</scope>
    <source>
        <strain evidence="11">NIES-3780</strain>
    </source>
</reference>
<feature type="region of interest" description="Disordered" evidence="5">
    <location>
        <begin position="95"/>
        <end position="127"/>
    </location>
</feature>
<dbReference type="GO" id="GO:0004534">
    <property type="term" value="F:5'-3' RNA exonuclease activity"/>
    <property type="evidence" value="ECO:0007669"/>
    <property type="project" value="TreeGrafter"/>
</dbReference>
<evidence type="ECO:0000313" key="11">
    <source>
        <dbReference type="EMBL" id="GIL59872.1"/>
    </source>
</evidence>
<dbReference type="Pfam" id="PF18129">
    <property type="entry name" value="SH3_12"/>
    <property type="match status" value="1"/>
</dbReference>
<feature type="region of interest" description="Disordered" evidence="5">
    <location>
        <begin position="1610"/>
        <end position="1663"/>
    </location>
</feature>
<dbReference type="GO" id="GO:0000956">
    <property type="term" value="P:nuclear-transcribed mRNA catabolic process"/>
    <property type="evidence" value="ECO:0007669"/>
    <property type="project" value="TreeGrafter"/>
</dbReference>
<keyword evidence="12" id="KW-1185">Reference proteome</keyword>
<dbReference type="Pfam" id="PF18334">
    <property type="entry name" value="XRN1_D2_D3"/>
    <property type="match status" value="1"/>
</dbReference>
<comment type="similarity">
    <text evidence="4">Belongs to the 5'-3' exonuclease family.</text>
</comment>
<evidence type="ECO:0000259" key="7">
    <source>
        <dbReference type="Pfam" id="PF17846"/>
    </source>
</evidence>
<dbReference type="Gene3D" id="3.40.50.12390">
    <property type="match status" value="2"/>
</dbReference>
<dbReference type="Pfam" id="PF17846">
    <property type="entry name" value="XRN_M"/>
    <property type="match status" value="1"/>
</dbReference>
<keyword evidence="2" id="KW-0378">Hydrolase</keyword>
<evidence type="ECO:0000259" key="6">
    <source>
        <dbReference type="Pfam" id="PF03159"/>
    </source>
</evidence>
<dbReference type="Gene3D" id="2.30.30.750">
    <property type="match status" value="1"/>
</dbReference>
<evidence type="ECO:0000256" key="1">
    <source>
        <dbReference type="ARBA" id="ARBA00022722"/>
    </source>
</evidence>
<keyword evidence="1" id="KW-0540">Nuclease</keyword>
<evidence type="ECO:0000259" key="8">
    <source>
        <dbReference type="Pfam" id="PF18129"/>
    </source>
</evidence>
<feature type="domain" description="5'-3' exoribonuclease 1 SH3-like" evidence="8">
    <location>
        <begin position="1122"/>
        <end position="1186"/>
    </location>
</feature>
<dbReference type="InterPro" id="IPR004859">
    <property type="entry name" value="Xrn1_N"/>
</dbReference>
<dbReference type="Pfam" id="PF03159">
    <property type="entry name" value="XRN_N"/>
    <property type="match status" value="1"/>
</dbReference>
<dbReference type="Gene3D" id="2.170.260.40">
    <property type="match status" value="1"/>
</dbReference>
<dbReference type="PANTHER" id="PTHR12341:SF7">
    <property type="entry name" value="5'-3' EXORIBONUCLEASE 1"/>
    <property type="match status" value="1"/>
</dbReference>
<dbReference type="InterPro" id="IPR047007">
    <property type="entry name" value="XRN1_D1_sf"/>
</dbReference>
<evidence type="ECO:0000256" key="3">
    <source>
        <dbReference type="ARBA" id="ARBA00022839"/>
    </source>
</evidence>
<evidence type="ECO:0000259" key="10">
    <source>
        <dbReference type="Pfam" id="PF18334"/>
    </source>
</evidence>
<dbReference type="Pfam" id="PF18332">
    <property type="entry name" value="XRN1_D1"/>
    <property type="match status" value="1"/>
</dbReference>
<feature type="compositionally biased region" description="Basic and acidic residues" evidence="5">
    <location>
        <begin position="104"/>
        <end position="121"/>
    </location>
</feature>
<dbReference type="CDD" id="cd18673">
    <property type="entry name" value="PIN_XRN1-2-like"/>
    <property type="match status" value="1"/>
</dbReference>
<keyword evidence="3" id="KW-0269">Exonuclease</keyword>
<comment type="caution">
    <text evidence="11">The sequence shown here is derived from an EMBL/GenBank/DDBJ whole genome shotgun (WGS) entry which is preliminary data.</text>
</comment>
<feature type="domain" description="Xrn1 N-terminal" evidence="6">
    <location>
        <begin position="1"/>
        <end position="225"/>
    </location>
</feature>
<dbReference type="Gene3D" id="1.25.40.1050">
    <property type="match status" value="1"/>
</dbReference>
<protein>
    <submittedName>
        <fullName evidence="11">Uncharacterized protein</fullName>
    </submittedName>
</protein>
<dbReference type="GO" id="GO:0005634">
    <property type="term" value="C:nucleus"/>
    <property type="evidence" value="ECO:0007669"/>
    <property type="project" value="TreeGrafter"/>
</dbReference>
<proteinExistence type="inferred from homology"/>
<dbReference type="Proteomes" id="UP000747399">
    <property type="component" value="Unassembled WGS sequence"/>
</dbReference>
<feature type="compositionally biased region" description="Low complexity" evidence="5">
    <location>
        <begin position="1552"/>
        <end position="1563"/>
    </location>
</feature>
<evidence type="ECO:0000256" key="4">
    <source>
        <dbReference type="ARBA" id="ARBA00038299"/>
    </source>
</evidence>
<feature type="domain" description="Exoribonuclease Xrn1 D2/D3" evidence="10">
    <location>
        <begin position="856"/>
        <end position="1081"/>
    </location>
</feature>
<dbReference type="EMBL" id="BNCO01000037">
    <property type="protein sequence ID" value="GIL59872.1"/>
    <property type="molecule type" value="Genomic_DNA"/>
</dbReference>
<dbReference type="InterPro" id="IPR040992">
    <property type="entry name" value="XRN1_D1"/>
</dbReference>
<dbReference type="InterPro" id="IPR047008">
    <property type="entry name" value="XRN1_SH3_sf"/>
</dbReference>
<gene>
    <name evidence="11" type="ORF">Vafri_14684</name>
</gene>
<feature type="compositionally biased region" description="Low complexity" evidence="5">
    <location>
        <begin position="1614"/>
        <end position="1624"/>
    </location>
</feature>
<organism evidence="11 12">
    <name type="scientific">Volvox africanus</name>
    <dbReference type="NCBI Taxonomy" id="51714"/>
    <lineage>
        <taxon>Eukaryota</taxon>
        <taxon>Viridiplantae</taxon>
        <taxon>Chlorophyta</taxon>
        <taxon>core chlorophytes</taxon>
        <taxon>Chlorophyceae</taxon>
        <taxon>CS clade</taxon>
        <taxon>Chlamydomonadales</taxon>
        <taxon>Volvocaceae</taxon>
        <taxon>Volvox</taxon>
    </lineage>
</organism>
<evidence type="ECO:0000313" key="12">
    <source>
        <dbReference type="Proteomes" id="UP000747399"/>
    </source>
</evidence>
<accession>A0A8J4BF65</accession>
<dbReference type="PANTHER" id="PTHR12341">
    <property type="entry name" value="5'-&gt;3' EXORIBONUCLEASE"/>
    <property type="match status" value="1"/>
</dbReference>
<feature type="domain" description="5'-3' exoribonuclease 1 D1" evidence="9">
    <location>
        <begin position="655"/>
        <end position="832"/>
    </location>
</feature>
<evidence type="ECO:0000256" key="5">
    <source>
        <dbReference type="SAM" id="MobiDB-lite"/>
    </source>
</evidence>
<dbReference type="InterPro" id="IPR041385">
    <property type="entry name" value="SH3_12"/>
</dbReference>
<dbReference type="InterPro" id="IPR041106">
    <property type="entry name" value="XRN1_D2_D3"/>
</dbReference>
<dbReference type="GO" id="GO:0003723">
    <property type="term" value="F:RNA binding"/>
    <property type="evidence" value="ECO:0007669"/>
    <property type="project" value="TreeGrafter"/>
</dbReference>
<name>A0A8J4BF65_9CHLO</name>
<dbReference type="InterPro" id="IPR027073">
    <property type="entry name" value="5_3_exoribonuclease"/>
</dbReference>
<evidence type="ECO:0000256" key="2">
    <source>
        <dbReference type="ARBA" id="ARBA00022801"/>
    </source>
</evidence>